<reference evidence="2" key="1">
    <citation type="submission" date="2021-01" db="UniProtKB">
        <authorList>
            <consortium name="EnsemblPlants"/>
        </authorList>
    </citation>
    <scope>IDENTIFICATION</scope>
</reference>
<dbReference type="AlphaFoldDB" id="A0A7N0U7U1"/>
<evidence type="ECO:0000259" key="1">
    <source>
        <dbReference type="Pfam" id="PF12146"/>
    </source>
</evidence>
<dbReference type="Gramene" id="Kaladp0058s0113.1.v1.1">
    <property type="protein sequence ID" value="Kaladp0058s0113.1.v1.1"/>
    <property type="gene ID" value="Kaladp0058s0113.v1.1"/>
</dbReference>
<name>A0A7N0U7U1_KALFE</name>
<dbReference type="PANTHER" id="PTHR42886">
    <property type="entry name" value="RE40534P-RELATED"/>
    <property type="match status" value="1"/>
</dbReference>
<dbReference type="Gene3D" id="3.40.50.1820">
    <property type="entry name" value="alpha/beta hydrolase"/>
    <property type="match status" value="1"/>
</dbReference>
<accession>A0A7N0U7U1</accession>
<sequence length="281" mass="31623">MDSKPSQRNDRRNVATENGLRKIFIQKSDGKKLVGILHETGSKEVVIICHGFRSSKDCAPVVNLAAALESQSISAFRFDFPGYGESEEPFQLDISLRNPDVLHDVVQHFVKNKRIVTAIVGHSQGGCDALRYASKYNHVRTVVNISGWINLAKVVEAMFGKAVFEEIRQKGFVDVKNKKGEVWIHATQEQWMEMQRVDIRSEVLLISEDCRVLTVHGSKDEVVSPADSFEYAKLIRNHKLHIIEGADHEYTSHQGELASAVLNFIKQGSWRQEGASILSRI</sequence>
<dbReference type="PANTHER" id="PTHR42886:SF38">
    <property type="entry name" value="ALPHA_BETA-HYDROLASES SUPERFAMILY PROTEIN"/>
    <property type="match status" value="1"/>
</dbReference>
<organism evidence="2 3">
    <name type="scientific">Kalanchoe fedtschenkoi</name>
    <name type="common">Lavender scallops</name>
    <name type="synonym">South American air plant</name>
    <dbReference type="NCBI Taxonomy" id="63787"/>
    <lineage>
        <taxon>Eukaryota</taxon>
        <taxon>Viridiplantae</taxon>
        <taxon>Streptophyta</taxon>
        <taxon>Embryophyta</taxon>
        <taxon>Tracheophyta</taxon>
        <taxon>Spermatophyta</taxon>
        <taxon>Magnoliopsida</taxon>
        <taxon>eudicotyledons</taxon>
        <taxon>Gunneridae</taxon>
        <taxon>Pentapetalae</taxon>
        <taxon>Saxifragales</taxon>
        <taxon>Crassulaceae</taxon>
        <taxon>Kalanchoe</taxon>
    </lineage>
</organism>
<dbReference type="InterPro" id="IPR022742">
    <property type="entry name" value="Hydrolase_4"/>
</dbReference>
<dbReference type="Proteomes" id="UP000594263">
    <property type="component" value="Unplaced"/>
</dbReference>
<feature type="domain" description="Serine aminopeptidase S33" evidence="1">
    <location>
        <begin position="42"/>
        <end position="250"/>
    </location>
</feature>
<dbReference type="Pfam" id="PF12146">
    <property type="entry name" value="Hydrolase_4"/>
    <property type="match status" value="1"/>
</dbReference>
<evidence type="ECO:0000313" key="2">
    <source>
        <dbReference type="EnsemblPlants" id="Kaladp0058s0113.1.v1.1"/>
    </source>
</evidence>
<dbReference type="EnsemblPlants" id="Kaladp0058s0113.1.v1.1">
    <property type="protein sequence ID" value="Kaladp0058s0113.1.v1.1"/>
    <property type="gene ID" value="Kaladp0058s0113.v1.1"/>
</dbReference>
<dbReference type="InterPro" id="IPR029058">
    <property type="entry name" value="AB_hydrolase_fold"/>
</dbReference>
<evidence type="ECO:0000313" key="3">
    <source>
        <dbReference type="Proteomes" id="UP000594263"/>
    </source>
</evidence>
<dbReference type="SUPFAM" id="SSF53474">
    <property type="entry name" value="alpha/beta-Hydrolases"/>
    <property type="match status" value="1"/>
</dbReference>
<protein>
    <recommendedName>
        <fullName evidence="1">Serine aminopeptidase S33 domain-containing protein</fullName>
    </recommendedName>
</protein>
<proteinExistence type="predicted"/>
<keyword evidence="3" id="KW-1185">Reference proteome</keyword>